<feature type="region of interest" description="Disordered" evidence="2">
    <location>
        <begin position="284"/>
        <end position="363"/>
    </location>
</feature>
<feature type="region of interest" description="Disordered" evidence="2">
    <location>
        <begin position="205"/>
        <end position="242"/>
    </location>
</feature>
<sequence>MMSSSAPHQQQPQRVRSAPNTPKGSKLSSRPRRSKRVSKDEKISILKSDLKVSREENARLKKELERLTSGDNATATANNAPPVMLNEQEKKFRQAMRAMKKVTVSQEMCIRTLRTKAKERRKDLKQRDARILELEHQTKRLEGAASLLLKQKSLTPDQQEQEDLPSKLQQLQMDYNSLLQRNNDLEEILDEKEAKMGALQKQRNSLLSPLHNHNTTANNSNKRASSIKGDSDTESAESGSYQSISTAGDFDMARLKTELAQKSEKILKLQMDLDMVKEERYQLKQQNKRRSINHNHEQEEPSSSFAAQDPFSFASDPFGMMGSTSHSQRTGDDWTDVEDTDNESEFGEAPFDQQRQQFGAQQQGAFGESFFTTTSSSTSKLHASTALSTTAAEPDFW</sequence>
<dbReference type="Proteomes" id="UP001153069">
    <property type="component" value="Unassembled WGS sequence"/>
</dbReference>
<dbReference type="OrthoDB" id="47652at2759"/>
<keyword evidence="1" id="KW-0175">Coiled coil</keyword>
<feature type="compositionally biased region" description="Polar residues" evidence="2">
    <location>
        <begin position="1"/>
        <end position="22"/>
    </location>
</feature>
<proteinExistence type="predicted"/>
<reference evidence="3" key="1">
    <citation type="submission" date="2020-06" db="EMBL/GenBank/DDBJ databases">
        <authorList>
            <consortium name="Plant Systems Biology data submission"/>
        </authorList>
    </citation>
    <scope>NUCLEOTIDE SEQUENCE</scope>
    <source>
        <strain evidence="3">D6</strain>
    </source>
</reference>
<comment type="caution">
    <text evidence="3">The sequence shown here is derived from an EMBL/GenBank/DDBJ whole genome shotgun (WGS) entry which is preliminary data.</text>
</comment>
<evidence type="ECO:0000313" key="3">
    <source>
        <dbReference type="EMBL" id="CAB9514380.1"/>
    </source>
</evidence>
<keyword evidence="4" id="KW-1185">Reference proteome</keyword>
<name>A0A9N8E5S2_9STRA</name>
<protein>
    <recommendedName>
        <fullName evidence="5">Lebercilin domain-containing protein</fullName>
    </recommendedName>
</protein>
<feature type="coiled-coil region" evidence="1">
    <location>
        <begin position="168"/>
        <end position="202"/>
    </location>
</feature>
<feature type="compositionally biased region" description="Polar residues" evidence="2">
    <location>
        <begin position="205"/>
        <end position="224"/>
    </location>
</feature>
<dbReference type="EMBL" id="CAICTM010000649">
    <property type="protein sequence ID" value="CAB9514380.1"/>
    <property type="molecule type" value="Genomic_DNA"/>
</dbReference>
<evidence type="ECO:0000256" key="1">
    <source>
        <dbReference type="SAM" id="Coils"/>
    </source>
</evidence>
<organism evidence="3 4">
    <name type="scientific">Seminavis robusta</name>
    <dbReference type="NCBI Taxonomy" id="568900"/>
    <lineage>
        <taxon>Eukaryota</taxon>
        <taxon>Sar</taxon>
        <taxon>Stramenopiles</taxon>
        <taxon>Ochrophyta</taxon>
        <taxon>Bacillariophyta</taxon>
        <taxon>Bacillariophyceae</taxon>
        <taxon>Bacillariophycidae</taxon>
        <taxon>Naviculales</taxon>
        <taxon>Naviculaceae</taxon>
        <taxon>Seminavis</taxon>
    </lineage>
</organism>
<feature type="compositionally biased region" description="Low complexity" evidence="2">
    <location>
        <begin position="353"/>
        <end position="363"/>
    </location>
</feature>
<feature type="region of interest" description="Disordered" evidence="2">
    <location>
        <begin position="376"/>
        <end position="397"/>
    </location>
</feature>
<feature type="compositionally biased region" description="Basic and acidic residues" evidence="2">
    <location>
        <begin position="37"/>
        <end position="68"/>
    </location>
</feature>
<accession>A0A9N8E5S2</accession>
<evidence type="ECO:0000313" key="4">
    <source>
        <dbReference type="Proteomes" id="UP001153069"/>
    </source>
</evidence>
<feature type="compositionally biased region" description="Acidic residues" evidence="2">
    <location>
        <begin position="333"/>
        <end position="346"/>
    </location>
</feature>
<dbReference type="AlphaFoldDB" id="A0A9N8E5S2"/>
<evidence type="ECO:0000256" key="2">
    <source>
        <dbReference type="SAM" id="MobiDB-lite"/>
    </source>
</evidence>
<feature type="region of interest" description="Disordered" evidence="2">
    <location>
        <begin position="1"/>
        <end position="85"/>
    </location>
</feature>
<evidence type="ECO:0008006" key="5">
    <source>
        <dbReference type="Google" id="ProtNLM"/>
    </source>
</evidence>
<gene>
    <name evidence="3" type="ORF">SEMRO_650_G181370.1</name>
</gene>